<feature type="chain" id="PRO_5019865635" evidence="3">
    <location>
        <begin position="18"/>
        <end position="428"/>
    </location>
</feature>
<dbReference type="PANTHER" id="PTHR33538:SF2">
    <property type="entry name" value="PROTEIN GAMETE EXPRESSED 1"/>
    <property type="match status" value="1"/>
</dbReference>
<accession>A0A482VLB5</accession>
<dbReference type="PANTHER" id="PTHR33538">
    <property type="entry name" value="PROTEIN GAMETE EXPRESSED 1"/>
    <property type="match status" value="1"/>
</dbReference>
<dbReference type="AlphaFoldDB" id="A0A482VLB5"/>
<keyword evidence="2" id="KW-1133">Transmembrane helix</keyword>
<evidence type="ECO:0000256" key="2">
    <source>
        <dbReference type="SAM" id="Phobius"/>
    </source>
</evidence>
<evidence type="ECO:0000313" key="4">
    <source>
        <dbReference type="EMBL" id="RZC33513.1"/>
    </source>
</evidence>
<name>A0A482VLB5_ASBVE</name>
<feature type="region of interest" description="Disordered" evidence="1">
    <location>
        <begin position="370"/>
        <end position="406"/>
    </location>
</feature>
<organism evidence="4 5">
    <name type="scientific">Asbolus verrucosus</name>
    <name type="common">Desert ironclad beetle</name>
    <dbReference type="NCBI Taxonomy" id="1661398"/>
    <lineage>
        <taxon>Eukaryota</taxon>
        <taxon>Metazoa</taxon>
        <taxon>Ecdysozoa</taxon>
        <taxon>Arthropoda</taxon>
        <taxon>Hexapoda</taxon>
        <taxon>Insecta</taxon>
        <taxon>Pterygota</taxon>
        <taxon>Neoptera</taxon>
        <taxon>Endopterygota</taxon>
        <taxon>Coleoptera</taxon>
        <taxon>Polyphaga</taxon>
        <taxon>Cucujiformia</taxon>
        <taxon>Tenebrionidae</taxon>
        <taxon>Pimeliinae</taxon>
        <taxon>Asbolus</taxon>
    </lineage>
</organism>
<comment type="caution">
    <text evidence="4">The sequence shown here is derived from an EMBL/GenBank/DDBJ whole genome shotgun (WGS) entry which is preliminary data.</text>
</comment>
<dbReference type="InterPro" id="IPR040346">
    <property type="entry name" value="GEX1/Brambleberry"/>
</dbReference>
<dbReference type="STRING" id="1661398.A0A482VLB5"/>
<protein>
    <submittedName>
        <fullName evidence="4">Uncharacterized protein</fullName>
    </submittedName>
</protein>
<reference evidence="4 5" key="1">
    <citation type="submission" date="2017-03" db="EMBL/GenBank/DDBJ databases">
        <title>Genome of the blue death feigning beetle - Asbolus verrucosus.</title>
        <authorList>
            <person name="Rider S.D."/>
        </authorList>
    </citation>
    <scope>NUCLEOTIDE SEQUENCE [LARGE SCALE GENOMIC DNA]</scope>
    <source>
        <strain evidence="4">Butters</strain>
        <tissue evidence="4">Head and leg muscle</tissue>
    </source>
</reference>
<sequence length="428" mass="50201">MFLKVLETLLIYVSVYALAFDDIFVNGHNSQEMIDKGRTQYQLLREKSNLPRYGTCWKGAIDHVEDGCKNLSEDTQSDMALHLANCFLEMSGHETYNCEFNKKPNLRGICINSMSDRAFNVYTEFYTHVQNICWFLRGQIWYETISENSFKVGRQLEVSARNQEELLEAQRESMEVQRKILKHEKLLEEVLEDLYVSTKAHQEVLRVLTKSVANFQTWVIGEVSWFDSVVFYVAAGLCVFILTSTKRTANARLPILILLFTNLTVERFICSILISEDSIFNTRMLYDDIYSSIWYCRYFFTFIIVVYLVYHSYYYTDLNMENNKFLQIIMRQNSKILDMLHSINDHFRQSSPKSDAFHLINESLHSNGVPKMNDFDPNESGSSTYSETVKENFRGRRSYQSRPNFPVTEIRNGRYNLRNSKQNTPDLH</sequence>
<keyword evidence="3" id="KW-0732">Signal</keyword>
<keyword evidence="2" id="KW-0472">Membrane</keyword>
<keyword evidence="2" id="KW-0812">Transmembrane</keyword>
<keyword evidence="5" id="KW-1185">Reference proteome</keyword>
<evidence type="ECO:0000256" key="1">
    <source>
        <dbReference type="SAM" id="MobiDB-lite"/>
    </source>
</evidence>
<feature type="transmembrane region" description="Helical" evidence="2">
    <location>
        <begin position="289"/>
        <end position="310"/>
    </location>
</feature>
<dbReference type="EMBL" id="QDEB01088094">
    <property type="protein sequence ID" value="RZC33513.1"/>
    <property type="molecule type" value="Genomic_DNA"/>
</dbReference>
<dbReference type="OrthoDB" id="377549at2759"/>
<evidence type="ECO:0000313" key="5">
    <source>
        <dbReference type="Proteomes" id="UP000292052"/>
    </source>
</evidence>
<feature type="transmembrane region" description="Helical" evidence="2">
    <location>
        <begin position="223"/>
        <end position="243"/>
    </location>
</feature>
<evidence type="ECO:0000256" key="3">
    <source>
        <dbReference type="SAM" id="SignalP"/>
    </source>
</evidence>
<proteinExistence type="predicted"/>
<gene>
    <name evidence="4" type="ORF">BDFB_010038</name>
</gene>
<dbReference type="Proteomes" id="UP000292052">
    <property type="component" value="Unassembled WGS sequence"/>
</dbReference>
<feature type="signal peptide" evidence="3">
    <location>
        <begin position="1"/>
        <end position="17"/>
    </location>
</feature>